<evidence type="ECO:0000256" key="4">
    <source>
        <dbReference type="ARBA" id="ARBA00022553"/>
    </source>
</evidence>
<organism evidence="14 15">
    <name type="scientific">Gryllotalpicola kribbensis</name>
    <dbReference type="NCBI Taxonomy" id="993084"/>
    <lineage>
        <taxon>Bacteria</taxon>
        <taxon>Bacillati</taxon>
        <taxon>Actinomycetota</taxon>
        <taxon>Actinomycetes</taxon>
        <taxon>Micrococcales</taxon>
        <taxon>Microbacteriaceae</taxon>
        <taxon>Gryllotalpicola</taxon>
    </lineage>
</organism>
<feature type="transmembrane region" description="Helical" evidence="12">
    <location>
        <begin position="163"/>
        <end position="185"/>
    </location>
</feature>
<keyword evidence="6 12" id="KW-0812">Transmembrane</keyword>
<dbReference type="SUPFAM" id="SSF55874">
    <property type="entry name" value="ATPase domain of HSP90 chaperone/DNA topoisomerase II/histidine kinase"/>
    <property type="match status" value="1"/>
</dbReference>
<evidence type="ECO:0000256" key="9">
    <source>
        <dbReference type="ARBA" id="ARBA00023012"/>
    </source>
</evidence>
<dbReference type="CDD" id="cd00075">
    <property type="entry name" value="HATPase"/>
    <property type="match status" value="1"/>
</dbReference>
<dbReference type="RefSeq" id="WP_344774284.1">
    <property type="nucleotide sequence ID" value="NZ_BAABBX010000005.1"/>
</dbReference>
<evidence type="ECO:0000256" key="5">
    <source>
        <dbReference type="ARBA" id="ARBA00022679"/>
    </source>
</evidence>
<feature type="region of interest" description="Disordered" evidence="11">
    <location>
        <begin position="71"/>
        <end position="109"/>
    </location>
</feature>
<keyword evidence="9" id="KW-0902">Two-component regulatory system</keyword>
<comment type="caution">
    <text evidence="14">The sequence shown here is derived from an EMBL/GenBank/DDBJ whole genome shotgun (WGS) entry which is preliminary data.</text>
</comment>
<dbReference type="SMART" id="SM00387">
    <property type="entry name" value="HATPase_c"/>
    <property type="match status" value="1"/>
</dbReference>
<dbReference type="CDD" id="cd00082">
    <property type="entry name" value="HisKA"/>
    <property type="match status" value="1"/>
</dbReference>
<evidence type="ECO:0000256" key="6">
    <source>
        <dbReference type="ARBA" id="ARBA00022692"/>
    </source>
</evidence>
<keyword evidence="10 12" id="KW-0472">Membrane</keyword>
<reference evidence="15" key="1">
    <citation type="journal article" date="2019" name="Int. J. Syst. Evol. Microbiol.">
        <title>The Global Catalogue of Microorganisms (GCM) 10K type strain sequencing project: providing services to taxonomists for standard genome sequencing and annotation.</title>
        <authorList>
            <consortium name="The Broad Institute Genomics Platform"/>
            <consortium name="The Broad Institute Genome Sequencing Center for Infectious Disease"/>
            <person name="Wu L."/>
            <person name="Ma J."/>
        </authorList>
    </citation>
    <scope>NUCLEOTIDE SEQUENCE [LARGE SCALE GENOMIC DNA]</scope>
    <source>
        <strain evidence="15">JCM 17593</strain>
    </source>
</reference>
<keyword evidence="15" id="KW-1185">Reference proteome</keyword>
<comment type="catalytic activity">
    <reaction evidence="1">
        <text>ATP + protein L-histidine = ADP + protein N-phospho-L-histidine.</text>
        <dbReference type="EC" id="2.7.13.3"/>
    </reaction>
</comment>
<dbReference type="InterPro" id="IPR050428">
    <property type="entry name" value="TCS_sensor_his_kinase"/>
</dbReference>
<evidence type="ECO:0000256" key="10">
    <source>
        <dbReference type="ARBA" id="ARBA00023136"/>
    </source>
</evidence>
<keyword evidence="5" id="KW-0808">Transferase</keyword>
<dbReference type="Pfam" id="PF02518">
    <property type="entry name" value="HATPase_c"/>
    <property type="match status" value="1"/>
</dbReference>
<evidence type="ECO:0000259" key="13">
    <source>
        <dbReference type="PROSITE" id="PS50109"/>
    </source>
</evidence>
<dbReference type="InterPro" id="IPR005467">
    <property type="entry name" value="His_kinase_dom"/>
</dbReference>
<sequence>MKTDPSGLRTVSLRLALRFAGLMVALLLIVAGVVITLVATSEHEAVKQSLASAARLDSPRDAPAGVYVAILGGPGQPAPPADQQPQDQDEQGADQDQVAVSPNAPTGFPDLTVLERVARTHTTVQKNQTIDGVSYVVRTTASAGRTVQVAVDLSESQAEVRRVIIALALAGVPAIAGAVLAAWWMSRRAMRPLAEALALQRRFVADAGHELRTPLTLLSTRAQILQRSLGAAPHGEQPAGSSVRAPDTVREGLDEIVSDAKSLTGILEDLLISADPRQDAERITLDLALVADEVAAGARAEAGERGIVIERTGDVGVTVSGVRVSLARLTLALVSNALDHARSSIKIAVSNHGKEAWLEVRDDGPGFPAGAAERVFERFASARPAEAGGSGERHYGLGLALVAEVAHRHDGSVAVVDTAGDGGLVRVRLPLASES</sequence>
<evidence type="ECO:0000256" key="7">
    <source>
        <dbReference type="ARBA" id="ARBA00022777"/>
    </source>
</evidence>
<evidence type="ECO:0000313" key="14">
    <source>
        <dbReference type="EMBL" id="GAA4186141.1"/>
    </source>
</evidence>
<evidence type="ECO:0000313" key="15">
    <source>
        <dbReference type="Proteomes" id="UP001500213"/>
    </source>
</evidence>
<dbReference type="Gene3D" id="1.10.287.130">
    <property type="match status" value="1"/>
</dbReference>
<evidence type="ECO:0000256" key="1">
    <source>
        <dbReference type="ARBA" id="ARBA00000085"/>
    </source>
</evidence>
<dbReference type="InterPro" id="IPR003594">
    <property type="entry name" value="HATPase_dom"/>
</dbReference>
<dbReference type="EMBL" id="BAABBX010000005">
    <property type="protein sequence ID" value="GAA4186141.1"/>
    <property type="molecule type" value="Genomic_DNA"/>
</dbReference>
<dbReference type="SMART" id="SM00388">
    <property type="entry name" value="HisKA"/>
    <property type="match status" value="1"/>
</dbReference>
<dbReference type="SUPFAM" id="SSF47384">
    <property type="entry name" value="Homodimeric domain of signal transducing histidine kinase"/>
    <property type="match status" value="1"/>
</dbReference>
<name>A0ABP8ALV4_9MICO</name>
<dbReference type="PANTHER" id="PTHR45436:SF5">
    <property type="entry name" value="SENSOR HISTIDINE KINASE TRCS"/>
    <property type="match status" value="1"/>
</dbReference>
<dbReference type="PANTHER" id="PTHR45436">
    <property type="entry name" value="SENSOR HISTIDINE KINASE YKOH"/>
    <property type="match status" value="1"/>
</dbReference>
<dbReference type="PROSITE" id="PS50109">
    <property type="entry name" value="HIS_KIN"/>
    <property type="match status" value="1"/>
</dbReference>
<evidence type="ECO:0000256" key="11">
    <source>
        <dbReference type="SAM" id="MobiDB-lite"/>
    </source>
</evidence>
<comment type="subcellular location">
    <subcellularLocation>
        <location evidence="2">Cell membrane</location>
    </subcellularLocation>
</comment>
<dbReference type="Proteomes" id="UP001500213">
    <property type="component" value="Unassembled WGS sequence"/>
</dbReference>
<dbReference type="Gene3D" id="3.30.565.10">
    <property type="entry name" value="Histidine kinase-like ATPase, C-terminal domain"/>
    <property type="match status" value="1"/>
</dbReference>
<dbReference type="Pfam" id="PF00512">
    <property type="entry name" value="HisKA"/>
    <property type="match status" value="1"/>
</dbReference>
<keyword evidence="4" id="KW-0597">Phosphoprotein</keyword>
<keyword evidence="8 12" id="KW-1133">Transmembrane helix</keyword>
<protein>
    <recommendedName>
        <fullName evidence="3">histidine kinase</fullName>
        <ecNumber evidence="3">2.7.13.3</ecNumber>
    </recommendedName>
</protein>
<evidence type="ECO:0000256" key="2">
    <source>
        <dbReference type="ARBA" id="ARBA00004236"/>
    </source>
</evidence>
<dbReference type="InterPro" id="IPR036097">
    <property type="entry name" value="HisK_dim/P_sf"/>
</dbReference>
<evidence type="ECO:0000256" key="8">
    <source>
        <dbReference type="ARBA" id="ARBA00022989"/>
    </source>
</evidence>
<dbReference type="GO" id="GO:0016301">
    <property type="term" value="F:kinase activity"/>
    <property type="evidence" value="ECO:0007669"/>
    <property type="project" value="UniProtKB-KW"/>
</dbReference>
<proteinExistence type="predicted"/>
<keyword evidence="7 14" id="KW-0418">Kinase</keyword>
<dbReference type="InterPro" id="IPR036890">
    <property type="entry name" value="HATPase_C_sf"/>
</dbReference>
<evidence type="ECO:0000256" key="3">
    <source>
        <dbReference type="ARBA" id="ARBA00012438"/>
    </source>
</evidence>
<evidence type="ECO:0000256" key="12">
    <source>
        <dbReference type="SAM" id="Phobius"/>
    </source>
</evidence>
<dbReference type="EC" id="2.7.13.3" evidence="3"/>
<feature type="domain" description="Histidine kinase" evidence="13">
    <location>
        <begin position="206"/>
        <end position="433"/>
    </location>
</feature>
<accession>A0ABP8ALV4</accession>
<dbReference type="PRINTS" id="PR00344">
    <property type="entry name" value="BCTRLSENSOR"/>
</dbReference>
<gene>
    <name evidence="14" type="ORF">GCM10022288_09210</name>
</gene>
<feature type="transmembrane region" description="Helical" evidence="12">
    <location>
        <begin position="15"/>
        <end position="39"/>
    </location>
</feature>
<dbReference type="InterPro" id="IPR003661">
    <property type="entry name" value="HisK_dim/P_dom"/>
</dbReference>
<dbReference type="InterPro" id="IPR004358">
    <property type="entry name" value="Sig_transdc_His_kin-like_C"/>
</dbReference>